<comment type="subcellular location">
    <subcellularLocation>
        <location evidence="1">Nucleus</location>
    </subcellularLocation>
</comment>
<feature type="domain" description="Zn(2)-C6 fungal-type" evidence="7">
    <location>
        <begin position="42"/>
        <end position="71"/>
    </location>
</feature>
<keyword evidence="9" id="KW-1185">Reference proteome</keyword>
<dbReference type="Proteomes" id="UP000094569">
    <property type="component" value="Unassembled WGS sequence"/>
</dbReference>
<keyword evidence="5" id="KW-0804">Transcription</keyword>
<evidence type="ECO:0000256" key="6">
    <source>
        <dbReference type="ARBA" id="ARBA00023242"/>
    </source>
</evidence>
<comment type="caution">
    <text evidence="8">The sequence shown here is derived from an EMBL/GenBank/DDBJ whole genome shotgun (WGS) entry which is preliminary data.</text>
</comment>
<dbReference type="CDD" id="cd00067">
    <property type="entry name" value="GAL4"/>
    <property type="match status" value="1"/>
</dbReference>
<dbReference type="STRING" id="573508.A0A1E3BK31"/>
<dbReference type="PANTHER" id="PTHR31845">
    <property type="entry name" value="FINGER DOMAIN PROTEIN, PUTATIVE-RELATED"/>
    <property type="match status" value="1"/>
</dbReference>
<organism evidence="8 9">
    <name type="scientific">Aspergillus cristatus</name>
    <name type="common">Chinese Fuzhuan brick tea-fermentation fungus</name>
    <name type="synonym">Eurotium cristatum</name>
    <dbReference type="NCBI Taxonomy" id="573508"/>
    <lineage>
        <taxon>Eukaryota</taxon>
        <taxon>Fungi</taxon>
        <taxon>Dikarya</taxon>
        <taxon>Ascomycota</taxon>
        <taxon>Pezizomycotina</taxon>
        <taxon>Eurotiomycetes</taxon>
        <taxon>Eurotiomycetidae</taxon>
        <taxon>Eurotiales</taxon>
        <taxon>Aspergillaceae</taxon>
        <taxon>Aspergillus</taxon>
        <taxon>Aspergillus subgen. Aspergillus</taxon>
    </lineage>
</organism>
<dbReference type="Gene3D" id="4.10.240.10">
    <property type="entry name" value="Zn(2)-C6 fungal-type DNA-binding domain"/>
    <property type="match status" value="1"/>
</dbReference>
<dbReference type="GO" id="GO:0008270">
    <property type="term" value="F:zinc ion binding"/>
    <property type="evidence" value="ECO:0007669"/>
    <property type="project" value="InterPro"/>
</dbReference>
<evidence type="ECO:0000256" key="2">
    <source>
        <dbReference type="ARBA" id="ARBA00022833"/>
    </source>
</evidence>
<keyword evidence="6" id="KW-0539">Nucleus</keyword>
<dbReference type="InterPro" id="IPR001138">
    <property type="entry name" value="Zn2Cys6_DnaBD"/>
</dbReference>
<keyword evidence="3" id="KW-0805">Transcription regulation</keyword>
<dbReference type="Pfam" id="PF00172">
    <property type="entry name" value="Zn_clus"/>
    <property type="match status" value="1"/>
</dbReference>
<name>A0A1E3BK31_ASPCR</name>
<dbReference type="EMBL" id="JXNT01000002">
    <property type="protein sequence ID" value="ODM21342.1"/>
    <property type="molecule type" value="Genomic_DNA"/>
</dbReference>
<evidence type="ECO:0000313" key="9">
    <source>
        <dbReference type="Proteomes" id="UP000094569"/>
    </source>
</evidence>
<dbReference type="GO" id="GO:0000981">
    <property type="term" value="F:DNA-binding transcription factor activity, RNA polymerase II-specific"/>
    <property type="evidence" value="ECO:0007669"/>
    <property type="project" value="InterPro"/>
</dbReference>
<sequence length="656" mass="73263">MSQSPKSPLPKRCRIACTQCRQQKVALTEIEESIALTTVQAKCDASLNPDKPCSRCAKVKAECVIHDSFKRENKRQRLSELENEAYNLRKRLRASAPAESPTPIAMLTAAAEMGAHSDNNNGRELQAHSTPTTTISAYSQPLLSSSCTPQMDAVPDRRIADLTIPRTLNNVTLSGEEIDKLFQLFFTQYAQFLPILDPQTTPNSYYAQSSFLFWAIIGVACRTYSRNPTLVTALSRSITEMALLSAASTSAPWHTIQALFLVLTWPFPKDMTRPDLTFPISGMLLHIAMQNGLHIPMSSHEFSRVKIPALSEVDMTRRSELWAHCVIVYQRACITKGQSPRTLVSFEQDPGQSQVFLQRIAPSLVLKVRCHETVARCSAAVLENGVRNMSVDQERALDILIRNFEGQINDLDTQASSDDKFHTMLARLSVQAFHLFKGQTILTTGCLPRLLSTCCAMIDCIQDLGQRIRDLAMAPVQVSFAMLLASVTILRILKSTTFSRELDVERAKTSFFTAINLAKQMTIDSSDMASKSVIILNQLWSSTKAFRKPDGSEYTALRIRSRLVLSPVLDVVWWWRDEFDAQYRAMVLPQEASEGVDTHENSAASSHTWTGSVDRQDSLCLDDQFLADFEWALGDGGLFPPTEPFCQTWSSFGLIL</sequence>
<gene>
    <name evidence="8" type="ORF">SI65_02185</name>
</gene>
<evidence type="ECO:0000256" key="3">
    <source>
        <dbReference type="ARBA" id="ARBA00023015"/>
    </source>
</evidence>
<dbReference type="GO" id="GO:0000976">
    <property type="term" value="F:transcription cis-regulatory region binding"/>
    <property type="evidence" value="ECO:0007669"/>
    <property type="project" value="TreeGrafter"/>
</dbReference>
<dbReference type="AlphaFoldDB" id="A0A1E3BK31"/>
<dbReference type="OrthoDB" id="3163292at2759"/>
<evidence type="ECO:0000256" key="1">
    <source>
        <dbReference type="ARBA" id="ARBA00004123"/>
    </source>
</evidence>
<dbReference type="GO" id="GO:0005634">
    <property type="term" value="C:nucleus"/>
    <property type="evidence" value="ECO:0007669"/>
    <property type="project" value="UniProtKB-SubCell"/>
</dbReference>
<accession>A0A1E3BK31</accession>
<reference evidence="8 9" key="1">
    <citation type="journal article" date="2016" name="BMC Genomics">
        <title>Comparative genomic and transcriptomic analyses of the Fuzhuan brick tea-fermentation fungus Aspergillus cristatus.</title>
        <authorList>
            <person name="Ge Y."/>
            <person name="Wang Y."/>
            <person name="Liu Y."/>
            <person name="Tan Y."/>
            <person name="Ren X."/>
            <person name="Zhang X."/>
            <person name="Hyde K.D."/>
            <person name="Liu Y."/>
            <person name="Liu Z."/>
        </authorList>
    </citation>
    <scope>NUCLEOTIDE SEQUENCE [LARGE SCALE GENOMIC DNA]</scope>
    <source>
        <strain evidence="8 9">GZAAS20.1005</strain>
    </source>
</reference>
<proteinExistence type="predicted"/>
<protein>
    <recommendedName>
        <fullName evidence="7">Zn(2)-C6 fungal-type domain-containing protein</fullName>
    </recommendedName>
</protein>
<keyword evidence="4" id="KW-0238">DNA-binding</keyword>
<evidence type="ECO:0000256" key="5">
    <source>
        <dbReference type="ARBA" id="ARBA00023163"/>
    </source>
</evidence>
<evidence type="ECO:0000313" key="8">
    <source>
        <dbReference type="EMBL" id="ODM21342.1"/>
    </source>
</evidence>
<dbReference type="InterPro" id="IPR051089">
    <property type="entry name" value="prtT"/>
</dbReference>
<dbReference type="PANTHER" id="PTHR31845:SF21">
    <property type="entry name" value="REGULATORY PROTEIN LEU3"/>
    <property type="match status" value="1"/>
</dbReference>
<evidence type="ECO:0000256" key="4">
    <source>
        <dbReference type="ARBA" id="ARBA00023125"/>
    </source>
</evidence>
<keyword evidence="2" id="KW-0862">Zinc</keyword>
<dbReference type="CDD" id="cd12148">
    <property type="entry name" value="fungal_TF_MHR"/>
    <property type="match status" value="1"/>
</dbReference>
<evidence type="ECO:0000259" key="7">
    <source>
        <dbReference type="Pfam" id="PF00172"/>
    </source>
</evidence>
<dbReference type="VEuPathDB" id="FungiDB:SI65_02185"/>
<dbReference type="InterPro" id="IPR036864">
    <property type="entry name" value="Zn2-C6_fun-type_DNA-bd_sf"/>
</dbReference>